<sequence length="137" mass="15858">MNGCIYKGPDLLNPLLAVLRRFRKNPMAAVGDIKKRLPYIVISPEHQDVQRFLWLGMYRRSSPKVFKIFGAASSPASANYVKMRNAKEYRDKFPRVYEAIMKNTYMDDNVDGEVTSKISELFWSPFEQNCGQVEMLI</sequence>
<organism evidence="1 2">
    <name type="scientific">Allacma fusca</name>
    <dbReference type="NCBI Taxonomy" id="39272"/>
    <lineage>
        <taxon>Eukaryota</taxon>
        <taxon>Metazoa</taxon>
        <taxon>Ecdysozoa</taxon>
        <taxon>Arthropoda</taxon>
        <taxon>Hexapoda</taxon>
        <taxon>Collembola</taxon>
        <taxon>Symphypleona</taxon>
        <taxon>Sminthuridae</taxon>
        <taxon>Allacma</taxon>
    </lineage>
</organism>
<reference evidence="1" key="1">
    <citation type="submission" date="2021-06" db="EMBL/GenBank/DDBJ databases">
        <authorList>
            <person name="Hodson N. C."/>
            <person name="Mongue J. A."/>
            <person name="Jaron S. K."/>
        </authorList>
    </citation>
    <scope>NUCLEOTIDE SEQUENCE</scope>
</reference>
<dbReference type="EMBL" id="CAJVCH010507543">
    <property type="protein sequence ID" value="CAG7821355.1"/>
    <property type="molecule type" value="Genomic_DNA"/>
</dbReference>
<evidence type="ECO:0000313" key="1">
    <source>
        <dbReference type="EMBL" id="CAG7821355.1"/>
    </source>
</evidence>
<dbReference type="Proteomes" id="UP000708208">
    <property type="component" value="Unassembled WGS sequence"/>
</dbReference>
<proteinExistence type="predicted"/>
<evidence type="ECO:0000313" key="2">
    <source>
        <dbReference type="Proteomes" id="UP000708208"/>
    </source>
</evidence>
<accession>A0A8J2KU05</accession>
<keyword evidence="2" id="KW-1185">Reference proteome</keyword>
<dbReference type="PANTHER" id="PTHR47331">
    <property type="entry name" value="PHD-TYPE DOMAIN-CONTAINING PROTEIN"/>
    <property type="match status" value="1"/>
</dbReference>
<comment type="caution">
    <text evidence="1">The sequence shown here is derived from an EMBL/GenBank/DDBJ whole genome shotgun (WGS) entry which is preliminary data.</text>
</comment>
<gene>
    <name evidence="1" type="ORF">AFUS01_LOCUS31698</name>
</gene>
<dbReference type="OrthoDB" id="8039504at2759"/>
<protein>
    <submittedName>
        <fullName evidence="1">Uncharacterized protein</fullName>
    </submittedName>
</protein>
<dbReference type="PANTHER" id="PTHR47331:SF1">
    <property type="entry name" value="GAG-LIKE PROTEIN"/>
    <property type="match status" value="1"/>
</dbReference>
<dbReference type="AlphaFoldDB" id="A0A8J2KU05"/>
<name>A0A8J2KU05_9HEXA</name>